<sequence>MDRREDVVVVVGAGVIGLASALALIEAGRSVRVYDAGRVGGGSSHGNCGTITPSHAPPLAAPGMVATALRMMLTPDAPLYVRPRLDPVLWRWMWRFAGRCNLRDWESSARAKSQLLNDSRARLQEWIGRYRLDCGFRESGEDYVFRTAAKFEHDQREIPLLGQLGIDVEVIDGAAYEAMEPAVKPGVAGAIRFTGDAVLRPDRYVAELARTVRERGGVVVEQAPLESLSATRDGVELRIGGEVVHAREVVLALGAWSPRLAAAVGLPWLRAAMQPGKGYSITYSLPPLVPRRPLILRERSVCVTAWDHEGDHGGFRLGSTMEFSGFDDSLNERRLGALERGAAEYLHQPAGPELRERWCGWRPMSCDDIPIIGRAPGHGHLWLATGHGMMGVGMSAGTGQLVADLLTGRAPEVDPLPYRPDRFG</sequence>
<dbReference type="EMBL" id="AVPT01000006">
    <property type="protein sequence ID" value="KGM57005.1"/>
    <property type="molecule type" value="Genomic_DNA"/>
</dbReference>
<dbReference type="STRING" id="913325.N799_12445"/>
<dbReference type="AlphaFoldDB" id="A0A0A0F386"/>
<evidence type="ECO:0000313" key="4">
    <source>
        <dbReference type="Proteomes" id="UP000029989"/>
    </source>
</evidence>
<protein>
    <submittedName>
        <fullName evidence="3">Amino acid dehydrogenase</fullName>
    </submittedName>
</protein>
<dbReference type="Pfam" id="PF01266">
    <property type="entry name" value="DAO"/>
    <property type="match status" value="1"/>
</dbReference>
<dbReference type="GO" id="GO:0005737">
    <property type="term" value="C:cytoplasm"/>
    <property type="evidence" value="ECO:0007669"/>
    <property type="project" value="TreeGrafter"/>
</dbReference>
<dbReference type="PANTHER" id="PTHR13847:SF289">
    <property type="entry name" value="GLYCINE OXIDASE"/>
    <property type="match status" value="1"/>
</dbReference>
<dbReference type="PANTHER" id="PTHR13847">
    <property type="entry name" value="SARCOSINE DEHYDROGENASE-RELATED"/>
    <property type="match status" value="1"/>
</dbReference>
<reference evidence="3 4" key="1">
    <citation type="journal article" date="2015" name="Stand. Genomic Sci.">
        <title>Genomic information of the arsenic-resistant bacterium Lysobacter arseniciresistens type strain ZS79(T) and comparison of Lysobacter draft genomes.</title>
        <authorList>
            <person name="Liu L."/>
            <person name="Zhang S."/>
            <person name="Luo M."/>
            <person name="Wang G."/>
        </authorList>
    </citation>
    <scope>NUCLEOTIDE SEQUENCE [LARGE SCALE GENOMIC DNA]</scope>
    <source>
        <strain evidence="3 4">ZS79</strain>
    </source>
</reference>
<dbReference type="SUPFAM" id="SSF51905">
    <property type="entry name" value="FAD/NAD(P)-binding domain"/>
    <property type="match status" value="1"/>
</dbReference>
<keyword evidence="1" id="KW-0560">Oxidoreductase</keyword>
<comment type="caution">
    <text evidence="3">The sequence shown here is derived from an EMBL/GenBank/DDBJ whole genome shotgun (WGS) entry which is preliminary data.</text>
</comment>
<dbReference type="InterPro" id="IPR036188">
    <property type="entry name" value="FAD/NAD-bd_sf"/>
</dbReference>
<dbReference type="eggNOG" id="COG0665">
    <property type="taxonomic scope" value="Bacteria"/>
</dbReference>
<proteinExistence type="predicted"/>
<feature type="domain" description="FAD dependent oxidoreductase" evidence="2">
    <location>
        <begin position="8"/>
        <end position="405"/>
    </location>
</feature>
<dbReference type="SUPFAM" id="SSF54373">
    <property type="entry name" value="FAD-linked reductases, C-terminal domain"/>
    <property type="match status" value="1"/>
</dbReference>
<evidence type="ECO:0000259" key="2">
    <source>
        <dbReference type="Pfam" id="PF01266"/>
    </source>
</evidence>
<gene>
    <name evidence="3" type="ORF">N799_12445</name>
</gene>
<dbReference type="OrthoDB" id="9805337at2"/>
<dbReference type="Gene3D" id="3.30.9.10">
    <property type="entry name" value="D-Amino Acid Oxidase, subunit A, domain 2"/>
    <property type="match status" value="1"/>
</dbReference>
<dbReference type="InterPro" id="IPR006076">
    <property type="entry name" value="FAD-dep_OxRdtase"/>
</dbReference>
<evidence type="ECO:0000256" key="1">
    <source>
        <dbReference type="ARBA" id="ARBA00023002"/>
    </source>
</evidence>
<dbReference type="Proteomes" id="UP000029989">
    <property type="component" value="Unassembled WGS sequence"/>
</dbReference>
<evidence type="ECO:0000313" key="3">
    <source>
        <dbReference type="EMBL" id="KGM57005.1"/>
    </source>
</evidence>
<dbReference type="Gene3D" id="3.50.50.60">
    <property type="entry name" value="FAD/NAD(P)-binding domain"/>
    <property type="match status" value="2"/>
</dbReference>
<dbReference type="RefSeq" id="WP_036208786.1">
    <property type="nucleotide sequence ID" value="NZ_AVPT01000006.1"/>
</dbReference>
<keyword evidence="4" id="KW-1185">Reference proteome</keyword>
<dbReference type="GO" id="GO:0016491">
    <property type="term" value="F:oxidoreductase activity"/>
    <property type="evidence" value="ECO:0007669"/>
    <property type="project" value="UniProtKB-KW"/>
</dbReference>
<organism evidence="3 4">
    <name type="scientific">Lysobacter arseniciresistens ZS79</name>
    <dbReference type="NCBI Taxonomy" id="913325"/>
    <lineage>
        <taxon>Bacteria</taxon>
        <taxon>Pseudomonadati</taxon>
        <taxon>Pseudomonadota</taxon>
        <taxon>Gammaproteobacteria</taxon>
        <taxon>Lysobacterales</taxon>
        <taxon>Lysobacteraceae</taxon>
        <taxon>Novilysobacter</taxon>
    </lineage>
</organism>
<name>A0A0A0F386_9GAMM</name>
<accession>A0A0A0F386</accession>